<dbReference type="InterPro" id="IPR051164">
    <property type="entry name" value="NmrA-like_oxidored"/>
</dbReference>
<dbReference type="Gene3D" id="3.90.25.10">
    <property type="entry name" value="UDP-galactose 4-epimerase, domain 1"/>
    <property type="match status" value="1"/>
</dbReference>
<dbReference type="Gene3D" id="3.40.50.720">
    <property type="entry name" value="NAD(P)-binding Rossmann-like Domain"/>
    <property type="match status" value="2"/>
</dbReference>
<dbReference type="Pfam" id="PF00106">
    <property type="entry name" value="adh_short"/>
    <property type="match status" value="1"/>
</dbReference>
<comment type="similarity">
    <text evidence="1">Belongs to the NmrA-type oxidoreductase family.</text>
</comment>
<name>A0AAN7CVY0_9PEZI</name>
<evidence type="ECO:0000256" key="1">
    <source>
        <dbReference type="ARBA" id="ARBA00006328"/>
    </source>
</evidence>
<sequence length="632" mass="69472">MGSLQNEARVAIITGGTSGIGLEVTRHLHAKGWRVVLLGRRPEVGIEKAASLDPSGTTAVFEQCDVSSYAEQAAVFKRVWARWGRLDLLIANAGTIDSGSWYNFRGRGAAVEDVPPEPSTACTDTHLKALMYGTHLATHFMRHNQPSPGGKIIATSSMLGVHPCPSFPEYSAVESAVIQWVRVNAPLLKHKENITINSVMMGPAVTPAMPGFAKAFLPEQLVLPSTIRRAYDLFIDDDDNKRTGETVETAHDQIYWYEMPEYKAGALDVRNQLAYEPWFALIHGEKSDLDDALHGPPEGNAEDAGRIGEFRIIAVTGATGAQGGGVVNVLKKTPGWKVRAVTRNPDSDAAKKLAADGDVEVVRGDFEDEASLVKAFEGAAAVFAVTNWWESLFTGKSQWESGEIEERHGMNLARAAAKTPTLEHYIWSTQPSSKTRFPGQLETPHMDYKAKVDARIRAELPDLARKTTYLYFGYYPQNMAYFPLLKPFEIPGTGQYIQVVATKPDAKVLLTGDMTVNPGIWVRQALATGPAAFGKYAKVALERWSFQQMIDKWSEITGKRAFIIPVPEETWTKLWGPAGTELAWQFKFGELCDPWQVSGQDYISAEELGIDANEVVGFEGTIKAFADAGMFN</sequence>
<dbReference type="PANTHER" id="PTHR42748:SF28">
    <property type="entry name" value="NMRA-LIKE DOMAIN-CONTAINING PROTEIN"/>
    <property type="match status" value="1"/>
</dbReference>
<keyword evidence="2" id="KW-0521">NADP</keyword>
<evidence type="ECO:0000313" key="4">
    <source>
        <dbReference type="EMBL" id="KAK4249036.1"/>
    </source>
</evidence>
<dbReference type="SUPFAM" id="SSF51735">
    <property type="entry name" value="NAD(P)-binding Rossmann-fold domains"/>
    <property type="match status" value="2"/>
</dbReference>
<feature type="domain" description="NmrA-like" evidence="3">
    <location>
        <begin position="313"/>
        <end position="574"/>
    </location>
</feature>
<dbReference type="Proteomes" id="UP001303647">
    <property type="component" value="Unassembled WGS sequence"/>
</dbReference>
<dbReference type="InterPro" id="IPR036291">
    <property type="entry name" value="NAD(P)-bd_dom_sf"/>
</dbReference>
<protein>
    <submittedName>
        <fullName evidence="4">NAD(P)-binding protein</fullName>
    </submittedName>
</protein>
<organism evidence="4 5">
    <name type="scientific">Corynascus novoguineensis</name>
    <dbReference type="NCBI Taxonomy" id="1126955"/>
    <lineage>
        <taxon>Eukaryota</taxon>
        <taxon>Fungi</taxon>
        <taxon>Dikarya</taxon>
        <taxon>Ascomycota</taxon>
        <taxon>Pezizomycotina</taxon>
        <taxon>Sordariomycetes</taxon>
        <taxon>Sordariomycetidae</taxon>
        <taxon>Sordariales</taxon>
        <taxon>Chaetomiaceae</taxon>
        <taxon>Corynascus</taxon>
    </lineage>
</organism>
<dbReference type="Pfam" id="PF05368">
    <property type="entry name" value="NmrA"/>
    <property type="match status" value="1"/>
</dbReference>
<accession>A0AAN7CVY0</accession>
<keyword evidence="5" id="KW-1185">Reference proteome</keyword>
<gene>
    <name evidence="4" type="ORF">C7999DRAFT_39880</name>
</gene>
<dbReference type="PANTHER" id="PTHR42748">
    <property type="entry name" value="NITROGEN METABOLITE REPRESSION PROTEIN NMRA FAMILY MEMBER"/>
    <property type="match status" value="1"/>
</dbReference>
<dbReference type="GO" id="GO:0005634">
    <property type="term" value="C:nucleus"/>
    <property type="evidence" value="ECO:0007669"/>
    <property type="project" value="TreeGrafter"/>
</dbReference>
<proteinExistence type="inferred from homology"/>
<evidence type="ECO:0000313" key="5">
    <source>
        <dbReference type="Proteomes" id="UP001303647"/>
    </source>
</evidence>
<dbReference type="AlphaFoldDB" id="A0AAN7CVY0"/>
<reference evidence="4" key="1">
    <citation type="journal article" date="2023" name="Mol. Phylogenet. Evol.">
        <title>Genome-scale phylogeny and comparative genomics of the fungal order Sordariales.</title>
        <authorList>
            <person name="Hensen N."/>
            <person name="Bonometti L."/>
            <person name="Westerberg I."/>
            <person name="Brannstrom I.O."/>
            <person name="Guillou S."/>
            <person name="Cros-Aarteil S."/>
            <person name="Calhoun S."/>
            <person name="Haridas S."/>
            <person name="Kuo A."/>
            <person name="Mondo S."/>
            <person name="Pangilinan J."/>
            <person name="Riley R."/>
            <person name="LaButti K."/>
            <person name="Andreopoulos B."/>
            <person name="Lipzen A."/>
            <person name="Chen C."/>
            <person name="Yan M."/>
            <person name="Daum C."/>
            <person name="Ng V."/>
            <person name="Clum A."/>
            <person name="Steindorff A."/>
            <person name="Ohm R.A."/>
            <person name="Martin F."/>
            <person name="Silar P."/>
            <person name="Natvig D.O."/>
            <person name="Lalanne C."/>
            <person name="Gautier V."/>
            <person name="Ament-Velasquez S.L."/>
            <person name="Kruys A."/>
            <person name="Hutchinson M.I."/>
            <person name="Powell A.J."/>
            <person name="Barry K."/>
            <person name="Miller A.N."/>
            <person name="Grigoriev I.V."/>
            <person name="Debuchy R."/>
            <person name="Gladieux P."/>
            <person name="Hiltunen Thoren M."/>
            <person name="Johannesson H."/>
        </authorList>
    </citation>
    <scope>NUCLEOTIDE SEQUENCE</scope>
    <source>
        <strain evidence="4">CBS 359.72</strain>
    </source>
</reference>
<reference evidence="4" key="2">
    <citation type="submission" date="2023-05" db="EMBL/GenBank/DDBJ databases">
        <authorList>
            <consortium name="Lawrence Berkeley National Laboratory"/>
            <person name="Steindorff A."/>
            <person name="Hensen N."/>
            <person name="Bonometti L."/>
            <person name="Westerberg I."/>
            <person name="Brannstrom I.O."/>
            <person name="Guillou S."/>
            <person name="Cros-Aarteil S."/>
            <person name="Calhoun S."/>
            <person name="Haridas S."/>
            <person name="Kuo A."/>
            <person name="Mondo S."/>
            <person name="Pangilinan J."/>
            <person name="Riley R."/>
            <person name="Labutti K."/>
            <person name="Andreopoulos B."/>
            <person name="Lipzen A."/>
            <person name="Chen C."/>
            <person name="Yanf M."/>
            <person name="Daum C."/>
            <person name="Ng V."/>
            <person name="Clum A."/>
            <person name="Ohm R."/>
            <person name="Martin F."/>
            <person name="Silar P."/>
            <person name="Natvig D."/>
            <person name="Lalanne C."/>
            <person name="Gautier V."/>
            <person name="Ament-Velasquez S.L."/>
            <person name="Kruys A."/>
            <person name="Hutchinson M.I."/>
            <person name="Powell A.J."/>
            <person name="Barry K."/>
            <person name="Miller A.N."/>
            <person name="Grigoriev I.V."/>
            <person name="Debuchy R."/>
            <person name="Gladieux P."/>
            <person name="Thoren M.H."/>
            <person name="Johannesson H."/>
        </authorList>
    </citation>
    <scope>NUCLEOTIDE SEQUENCE</scope>
    <source>
        <strain evidence="4">CBS 359.72</strain>
    </source>
</reference>
<evidence type="ECO:0000259" key="3">
    <source>
        <dbReference type="Pfam" id="PF05368"/>
    </source>
</evidence>
<dbReference type="PRINTS" id="PR00081">
    <property type="entry name" value="GDHRDH"/>
</dbReference>
<comment type="caution">
    <text evidence="4">The sequence shown here is derived from an EMBL/GenBank/DDBJ whole genome shotgun (WGS) entry which is preliminary data.</text>
</comment>
<dbReference type="InterPro" id="IPR008030">
    <property type="entry name" value="NmrA-like"/>
</dbReference>
<dbReference type="EMBL" id="MU857629">
    <property type="protein sequence ID" value="KAK4249036.1"/>
    <property type="molecule type" value="Genomic_DNA"/>
</dbReference>
<dbReference type="InterPro" id="IPR002347">
    <property type="entry name" value="SDR_fam"/>
</dbReference>
<evidence type="ECO:0000256" key="2">
    <source>
        <dbReference type="ARBA" id="ARBA00022857"/>
    </source>
</evidence>